<comment type="caution">
    <text evidence="2">The sequence shown here is derived from an EMBL/GenBank/DDBJ whole genome shotgun (WGS) entry which is preliminary data.</text>
</comment>
<feature type="transmembrane region" description="Helical" evidence="1">
    <location>
        <begin position="15"/>
        <end position="33"/>
    </location>
</feature>
<keyword evidence="3" id="KW-1185">Reference proteome</keyword>
<organism evidence="2 3">
    <name type="scientific">Allobranchiibius huperziae</name>
    <dbReference type="NCBI Taxonomy" id="1874116"/>
    <lineage>
        <taxon>Bacteria</taxon>
        <taxon>Bacillati</taxon>
        <taxon>Actinomycetota</taxon>
        <taxon>Actinomycetes</taxon>
        <taxon>Micrococcales</taxon>
        <taxon>Dermacoccaceae</taxon>
        <taxon>Allobranchiibius</taxon>
    </lineage>
</organism>
<gene>
    <name evidence="2" type="ORF">HNR15_003496</name>
</gene>
<keyword evidence="1" id="KW-0812">Transmembrane</keyword>
<evidence type="ECO:0000256" key="1">
    <source>
        <dbReference type="SAM" id="Phobius"/>
    </source>
</evidence>
<dbReference type="Proteomes" id="UP000571817">
    <property type="component" value="Unassembled WGS sequence"/>
</dbReference>
<name>A0A853DI83_9MICO</name>
<dbReference type="EMBL" id="JACCFW010000002">
    <property type="protein sequence ID" value="NYJ76478.1"/>
    <property type="molecule type" value="Genomic_DNA"/>
</dbReference>
<accession>A0A853DI83</accession>
<dbReference type="RefSeq" id="WP_179483871.1">
    <property type="nucleotide sequence ID" value="NZ_JACCFW010000002.1"/>
</dbReference>
<sequence length="70" mass="7360">MRDDTRFGRGDADQIRLSVLAIIAAVCTIVLLFQPGSDLAVAVAVSVGVVAAALAVALMVRRQRDPGERP</sequence>
<keyword evidence="1" id="KW-1133">Transmembrane helix</keyword>
<protein>
    <submittedName>
        <fullName evidence="2">Uncharacterized protein</fullName>
    </submittedName>
</protein>
<evidence type="ECO:0000313" key="3">
    <source>
        <dbReference type="Proteomes" id="UP000571817"/>
    </source>
</evidence>
<evidence type="ECO:0000313" key="2">
    <source>
        <dbReference type="EMBL" id="NYJ76478.1"/>
    </source>
</evidence>
<proteinExistence type="predicted"/>
<reference evidence="2 3" key="1">
    <citation type="submission" date="2020-07" db="EMBL/GenBank/DDBJ databases">
        <title>Sequencing the genomes of 1000 actinobacteria strains.</title>
        <authorList>
            <person name="Klenk H.-P."/>
        </authorList>
    </citation>
    <scope>NUCLEOTIDE SEQUENCE [LARGE SCALE GENOMIC DNA]</scope>
    <source>
        <strain evidence="2 3">DSM 29531</strain>
    </source>
</reference>
<keyword evidence="1" id="KW-0472">Membrane</keyword>
<dbReference type="AlphaFoldDB" id="A0A853DI83"/>
<feature type="transmembrane region" description="Helical" evidence="1">
    <location>
        <begin position="39"/>
        <end position="60"/>
    </location>
</feature>